<dbReference type="AlphaFoldDB" id="D6TEC1"/>
<evidence type="ECO:0000313" key="2">
    <source>
        <dbReference type="EMBL" id="EFH90294.1"/>
    </source>
</evidence>
<protein>
    <submittedName>
        <fullName evidence="2">Uncharacterized protein</fullName>
    </submittedName>
</protein>
<dbReference type="Proteomes" id="UP000004508">
    <property type="component" value="Unassembled WGS sequence"/>
</dbReference>
<dbReference type="InParanoid" id="D6TEC1"/>
<keyword evidence="1" id="KW-1133">Transmembrane helix</keyword>
<evidence type="ECO:0000313" key="3">
    <source>
        <dbReference type="Proteomes" id="UP000004508"/>
    </source>
</evidence>
<evidence type="ECO:0000256" key="1">
    <source>
        <dbReference type="SAM" id="Phobius"/>
    </source>
</evidence>
<dbReference type="EMBL" id="ADVG01000001">
    <property type="protein sequence ID" value="EFH90294.1"/>
    <property type="molecule type" value="Genomic_DNA"/>
</dbReference>
<comment type="caution">
    <text evidence="2">The sequence shown here is derived from an EMBL/GenBank/DDBJ whole genome shotgun (WGS) entry which is preliminary data.</text>
</comment>
<gene>
    <name evidence="2" type="ORF">Krac_11910</name>
</gene>
<keyword evidence="1" id="KW-0812">Transmembrane</keyword>
<reference evidence="2 3" key="1">
    <citation type="journal article" date="2011" name="Stand. Genomic Sci.">
        <title>Non-contiguous finished genome sequence and contextual data of the filamentous soil bacterium Ktedonobacter racemifer type strain (SOSP1-21).</title>
        <authorList>
            <person name="Chang Y.J."/>
            <person name="Land M."/>
            <person name="Hauser L."/>
            <person name="Chertkov O."/>
            <person name="Del Rio T.G."/>
            <person name="Nolan M."/>
            <person name="Copeland A."/>
            <person name="Tice H."/>
            <person name="Cheng J.F."/>
            <person name="Lucas S."/>
            <person name="Han C."/>
            <person name="Goodwin L."/>
            <person name="Pitluck S."/>
            <person name="Ivanova N."/>
            <person name="Ovchinikova G."/>
            <person name="Pati A."/>
            <person name="Chen A."/>
            <person name="Palaniappan K."/>
            <person name="Mavromatis K."/>
            <person name="Liolios K."/>
            <person name="Brettin T."/>
            <person name="Fiebig A."/>
            <person name="Rohde M."/>
            <person name="Abt B."/>
            <person name="Goker M."/>
            <person name="Detter J.C."/>
            <person name="Woyke T."/>
            <person name="Bristow J."/>
            <person name="Eisen J.A."/>
            <person name="Markowitz V."/>
            <person name="Hugenholtz P."/>
            <person name="Kyrpides N.C."/>
            <person name="Klenk H.P."/>
            <person name="Lapidus A."/>
        </authorList>
    </citation>
    <scope>NUCLEOTIDE SEQUENCE [LARGE SCALE GENOMIC DNA]</scope>
    <source>
        <strain evidence="3">DSM 44963</strain>
    </source>
</reference>
<keyword evidence="3" id="KW-1185">Reference proteome</keyword>
<accession>D6TEC1</accession>
<keyword evidence="1" id="KW-0472">Membrane</keyword>
<feature type="transmembrane region" description="Helical" evidence="1">
    <location>
        <begin position="37"/>
        <end position="56"/>
    </location>
</feature>
<proteinExistence type="predicted"/>
<sequence>MFSMTSSNRSIFREDAYKRYLQKQKQGIILRLSRPPVWIFAWLLLLFFLGAGLLAWRAQVPVFVEGQGIVTRQNSTHGAIIVAVLFVPTSQQKQIHPGQLVDVRVGPKATPCKGVVASLEPRVMSPLDIRTRFQLQGESASMVAEPSVTAVIRLDATLSADLYAGSTFSARVRVGSQSVLSLLPGLNQLVS</sequence>
<dbReference type="STRING" id="485913.Krac_11910"/>
<organism evidence="2 3">
    <name type="scientific">Ktedonobacter racemifer DSM 44963</name>
    <dbReference type="NCBI Taxonomy" id="485913"/>
    <lineage>
        <taxon>Bacteria</taxon>
        <taxon>Bacillati</taxon>
        <taxon>Chloroflexota</taxon>
        <taxon>Ktedonobacteria</taxon>
        <taxon>Ktedonobacterales</taxon>
        <taxon>Ktedonobacteraceae</taxon>
        <taxon>Ktedonobacter</taxon>
    </lineage>
</organism>
<name>D6TEC1_KTERA</name>